<feature type="transmembrane region" description="Helical" evidence="7">
    <location>
        <begin position="210"/>
        <end position="232"/>
    </location>
</feature>
<sequence>MIYAVLIVIALGGAWELYARLGHVDDFILPAPSDVATALWDDRALLADNLGVTAQEVGLGILAALITGLALAILIHLSPTLRRAIYPLLVGSQAVPIVIVAPLLVVWFGFGLAPKLAIITLVCFFPVVVTTLDALRRVDPDQRRLLRTLDASRMQELRWVELPAALPGAISGARIAVAIAVIGAVFAEYAGSSAGLGNVILQAIPQLETARAYAAVVLLALFAVLLFALLGLAERLLVPWTRTDPDRSTL</sequence>
<dbReference type="InterPro" id="IPR000515">
    <property type="entry name" value="MetI-like"/>
</dbReference>
<feature type="transmembrane region" description="Helical" evidence="7">
    <location>
        <begin position="164"/>
        <end position="190"/>
    </location>
</feature>
<evidence type="ECO:0000259" key="8">
    <source>
        <dbReference type="PROSITE" id="PS50928"/>
    </source>
</evidence>
<dbReference type="GO" id="GO:0055085">
    <property type="term" value="P:transmembrane transport"/>
    <property type="evidence" value="ECO:0007669"/>
    <property type="project" value="InterPro"/>
</dbReference>
<feature type="transmembrane region" description="Helical" evidence="7">
    <location>
        <begin position="84"/>
        <end position="110"/>
    </location>
</feature>
<keyword evidence="4 7" id="KW-0812">Transmembrane</keyword>
<dbReference type="SUPFAM" id="SSF161098">
    <property type="entry name" value="MetI-like"/>
    <property type="match status" value="1"/>
</dbReference>
<dbReference type="CDD" id="cd06261">
    <property type="entry name" value="TM_PBP2"/>
    <property type="match status" value="1"/>
</dbReference>
<feature type="transmembrane region" description="Helical" evidence="7">
    <location>
        <begin position="57"/>
        <end position="77"/>
    </location>
</feature>
<evidence type="ECO:0000256" key="2">
    <source>
        <dbReference type="ARBA" id="ARBA00022448"/>
    </source>
</evidence>
<protein>
    <submittedName>
        <fullName evidence="9">Unannotated protein</fullName>
    </submittedName>
</protein>
<feature type="domain" description="ABC transmembrane type-1" evidence="8">
    <location>
        <begin position="50"/>
        <end position="230"/>
    </location>
</feature>
<keyword evidence="2" id="KW-0813">Transport</keyword>
<dbReference type="GO" id="GO:0005886">
    <property type="term" value="C:plasma membrane"/>
    <property type="evidence" value="ECO:0007669"/>
    <property type="project" value="UniProtKB-SubCell"/>
</dbReference>
<dbReference type="Pfam" id="PF00528">
    <property type="entry name" value="BPD_transp_1"/>
    <property type="match status" value="1"/>
</dbReference>
<evidence type="ECO:0000256" key="4">
    <source>
        <dbReference type="ARBA" id="ARBA00022692"/>
    </source>
</evidence>
<dbReference type="PANTHER" id="PTHR30151">
    <property type="entry name" value="ALKANE SULFONATE ABC TRANSPORTER-RELATED, MEMBRANE SUBUNIT"/>
    <property type="match status" value="1"/>
</dbReference>
<accession>A0A6J7IZ83</accession>
<keyword evidence="6 7" id="KW-0472">Membrane</keyword>
<evidence type="ECO:0000256" key="5">
    <source>
        <dbReference type="ARBA" id="ARBA00022989"/>
    </source>
</evidence>
<name>A0A6J7IZ83_9ZZZZ</name>
<reference evidence="9" key="1">
    <citation type="submission" date="2020-05" db="EMBL/GenBank/DDBJ databases">
        <authorList>
            <person name="Chiriac C."/>
            <person name="Salcher M."/>
            <person name="Ghai R."/>
            <person name="Kavagutti S V."/>
        </authorList>
    </citation>
    <scope>NUCLEOTIDE SEQUENCE</scope>
</reference>
<keyword evidence="5 7" id="KW-1133">Transmembrane helix</keyword>
<dbReference type="PROSITE" id="PS50928">
    <property type="entry name" value="ABC_TM1"/>
    <property type="match status" value="1"/>
</dbReference>
<dbReference type="Gene3D" id="1.10.3720.10">
    <property type="entry name" value="MetI-like"/>
    <property type="match status" value="1"/>
</dbReference>
<feature type="transmembrane region" description="Helical" evidence="7">
    <location>
        <begin position="116"/>
        <end position="135"/>
    </location>
</feature>
<comment type="subcellular location">
    <subcellularLocation>
        <location evidence="1">Cell membrane</location>
        <topology evidence="1">Multi-pass membrane protein</topology>
    </subcellularLocation>
</comment>
<keyword evidence="3" id="KW-1003">Cell membrane</keyword>
<organism evidence="9">
    <name type="scientific">freshwater metagenome</name>
    <dbReference type="NCBI Taxonomy" id="449393"/>
    <lineage>
        <taxon>unclassified sequences</taxon>
        <taxon>metagenomes</taxon>
        <taxon>ecological metagenomes</taxon>
    </lineage>
</organism>
<dbReference type="InterPro" id="IPR035906">
    <property type="entry name" value="MetI-like_sf"/>
</dbReference>
<evidence type="ECO:0000256" key="1">
    <source>
        <dbReference type="ARBA" id="ARBA00004651"/>
    </source>
</evidence>
<proteinExistence type="predicted"/>
<evidence type="ECO:0000256" key="7">
    <source>
        <dbReference type="SAM" id="Phobius"/>
    </source>
</evidence>
<dbReference type="EMBL" id="CAFBMX010000007">
    <property type="protein sequence ID" value="CAB4936166.1"/>
    <property type="molecule type" value="Genomic_DNA"/>
</dbReference>
<gene>
    <name evidence="9" type="ORF">UFOPK3674_01489</name>
</gene>
<evidence type="ECO:0000313" key="9">
    <source>
        <dbReference type="EMBL" id="CAB4936166.1"/>
    </source>
</evidence>
<dbReference type="PANTHER" id="PTHR30151:SF20">
    <property type="entry name" value="ABC TRANSPORTER PERMEASE PROTEIN HI_0355-RELATED"/>
    <property type="match status" value="1"/>
</dbReference>
<dbReference type="AlphaFoldDB" id="A0A6J7IZ83"/>
<evidence type="ECO:0000256" key="6">
    <source>
        <dbReference type="ARBA" id="ARBA00023136"/>
    </source>
</evidence>
<evidence type="ECO:0000256" key="3">
    <source>
        <dbReference type="ARBA" id="ARBA00022475"/>
    </source>
</evidence>